<dbReference type="SUPFAM" id="SSF110857">
    <property type="entry name" value="Gamma-glutamyl cyclotransferase-like"/>
    <property type="match status" value="1"/>
</dbReference>
<evidence type="ECO:0000256" key="2">
    <source>
        <dbReference type="PIRSR" id="PIRSR617939-1"/>
    </source>
</evidence>
<reference evidence="5" key="1">
    <citation type="submission" date="2016-07" db="EMBL/GenBank/DDBJ databases">
        <authorList>
            <person name="Florea S."/>
            <person name="Webb J.S."/>
            <person name="Jaromczyk J."/>
            <person name="Schardl C.L."/>
        </authorList>
    </citation>
    <scope>NUCLEOTIDE SEQUENCE [LARGE SCALE GENOMIC DNA]</scope>
    <source>
        <strain evidence="5">IPB1</strain>
    </source>
</reference>
<dbReference type="AlphaFoldDB" id="A0A1C0TMG9"/>
<dbReference type="PANTHER" id="PTHR12935:SF0">
    <property type="entry name" value="GAMMA-GLUTAMYLCYCLOTRANSFERASE"/>
    <property type="match status" value="1"/>
</dbReference>
<dbReference type="PANTHER" id="PTHR12935">
    <property type="entry name" value="GAMMA-GLUTAMYLCYCLOTRANSFERASE"/>
    <property type="match status" value="1"/>
</dbReference>
<dbReference type="Proteomes" id="UP000093366">
    <property type="component" value="Unassembled WGS sequence"/>
</dbReference>
<organism evidence="4 5">
    <name type="scientific">Pseudoalteromonas luteoviolacea</name>
    <dbReference type="NCBI Taxonomy" id="43657"/>
    <lineage>
        <taxon>Bacteria</taxon>
        <taxon>Pseudomonadati</taxon>
        <taxon>Pseudomonadota</taxon>
        <taxon>Gammaproteobacteria</taxon>
        <taxon>Alteromonadales</taxon>
        <taxon>Pseudoalteromonadaceae</taxon>
        <taxon>Pseudoalteromonas</taxon>
    </lineage>
</organism>
<dbReference type="InterPro" id="IPR036568">
    <property type="entry name" value="GGCT-like_sf"/>
</dbReference>
<dbReference type="EMBL" id="MAUJ01000006">
    <property type="protein sequence ID" value="OCQ20095.1"/>
    <property type="molecule type" value="Genomic_DNA"/>
</dbReference>
<dbReference type="InterPro" id="IPR017939">
    <property type="entry name" value="G-Glutamylcylcotransferase"/>
</dbReference>
<protein>
    <recommendedName>
        <fullName evidence="6">Gamma-glutamylcyclotransferase</fullName>
    </recommendedName>
</protein>
<evidence type="ECO:0000313" key="4">
    <source>
        <dbReference type="EMBL" id="OCQ20095.1"/>
    </source>
</evidence>
<dbReference type="OrthoDB" id="5401862at2"/>
<sequence>MQTSTQHYFAYGSNVSTKRLLKRLPHAQCQGIAELIGYELTFNMLSTDGSAKCDIACTETTANSVFGVVYTLSKEELSILDSIEGVRYDRASKPVRLKSGEVITAHCYIANTFDPEQLPFSWYKQHVLNGAREHDFPHSYIEKIDAQASTQDPDIEREKLELEIYK</sequence>
<feature type="binding site" evidence="3">
    <location>
        <begin position="8"/>
        <end position="13"/>
    </location>
    <ligand>
        <name>substrate</name>
    </ligand>
</feature>
<dbReference type="GO" id="GO:0003839">
    <property type="term" value="F:gamma-glutamylcyclotransferase activity"/>
    <property type="evidence" value="ECO:0007669"/>
    <property type="project" value="InterPro"/>
</dbReference>
<feature type="active site" description="Proton acceptor" evidence="2">
    <location>
        <position position="84"/>
    </location>
</feature>
<dbReference type="InterPro" id="IPR013024">
    <property type="entry name" value="GGCT-like"/>
</dbReference>
<dbReference type="Gene3D" id="3.10.490.10">
    <property type="entry name" value="Gamma-glutamyl cyclotransferase-like"/>
    <property type="match status" value="1"/>
</dbReference>
<accession>A0A1C0TMG9</accession>
<feature type="binding site" evidence="3">
    <location>
        <position position="123"/>
    </location>
    <ligand>
        <name>substrate</name>
    </ligand>
</feature>
<proteinExistence type="predicted"/>
<name>A0A1C0TMG9_9GAMM</name>
<keyword evidence="1" id="KW-0456">Lyase</keyword>
<dbReference type="Pfam" id="PF13772">
    <property type="entry name" value="AIG2_2"/>
    <property type="match status" value="1"/>
</dbReference>
<evidence type="ECO:0000256" key="1">
    <source>
        <dbReference type="ARBA" id="ARBA00023239"/>
    </source>
</evidence>
<dbReference type="RefSeq" id="WP_065791587.1">
    <property type="nucleotide sequence ID" value="NZ_MAUJ01000006.1"/>
</dbReference>
<evidence type="ECO:0000256" key="3">
    <source>
        <dbReference type="PIRSR" id="PIRSR617939-2"/>
    </source>
</evidence>
<evidence type="ECO:0008006" key="6">
    <source>
        <dbReference type="Google" id="ProtNLM"/>
    </source>
</evidence>
<comment type="caution">
    <text evidence="4">The sequence shown here is derived from an EMBL/GenBank/DDBJ whole genome shotgun (WGS) entry which is preliminary data.</text>
</comment>
<evidence type="ECO:0000313" key="5">
    <source>
        <dbReference type="Proteomes" id="UP000093366"/>
    </source>
</evidence>
<dbReference type="CDD" id="cd06661">
    <property type="entry name" value="GGCT_like"/>
    <property type="match status" value="1"/>
</dbReference>
<gene>
    <name evidence="4" type="ORF">A7985_16785</name>
</gene>